<keyword evidence="4" id="KW-1185">Reference proteome</keyword>
<dbReference type="PANTHER" id="PTHR43048">
    <property type="entry name" value="METHYLMALONYL-COA EPIMERASE"/>
    <property type="match status" value="1"/>
</dbReference>
<dbReference type="SUPFAM" id="SSF54593">
    <property type="entry name" value="Glyoxalase/Bleomycin resistance protein/Dihydroxybiphenyl dioxygenase"/>
    <property type="match status" value="1"/>
</dbReference>
<dbReference type="PROSITE" id="PS51819">
    <property type="entry name" value="VOC"/>
    <property type="match status" value="1"/>
</dbReference>
<dbReference type="Pfam" id="PF13669">
    <property type="entry name" value="Glyoxalase_4"/>
    <property type="match status" value="1"/>
</dbReference>
<organism evidence="3 4">
    <name type="scientific">Nonomuraea thailandensis</name>
    <dbReference type="NCBI Taxonomy" id="1188745"/>
    <lineage>
        <taxon>Bacteria</taxon>
        <taxon>Bacillati</taxon>
        <taxon>Actinomycetota</taxon>
        <taxon>Actinomycetes</taxon>
        <taxon>Streptosporangiales</taxon>
        <taxon>Streptosporangiaceae</taxon>
        <taxon>Nonomuraea</taxon>
    </lineage>
</organism>
<dbReference type="Gene3D" id="3.10.180.10">
    <property type="entry name" value="2,3-Dihydroxybiphenyl 1,2-Dioxygenase, domain 1"/>
    <property type="match status" value="1"/>
</dbReference>
<dbReference type="GO" id="GO:0046491">
    <property type="term" value="P:L-methylmalonyl-CoA metabolic process"/>
    <property type="evidence" value="ECO:0007669"/>
    <property type="project" value="TreeGrafter"/>
</dbReference>
<proteinExistence type="predicted"/>
<evidence type="ECO:0000313" key="3">
    <source>
        <dbReference type="EMBL" id="MCP2363680.1"/>
    </source>
</evidence>
<dbReference type="GO" id="GO:0004493">
    <property type="term" value="F:methylmalonyl-CoA epimerase activity"/>
    <property type="evidence" value="ECO:0007669"/>
    <property type="project" value="TreeGrafter"/>
</dbReference>
<keyword evidence="3" id="KW-0456">Lyase</keyword>
<reference evidence="3" key="1">
    <citation type="submission" date="2022-06" db="EMBL/GenBank/DDBJ databases">
        <title>Sequencing the genomes of 1000 actinobacteria strains.</title>
        <authorList>
            <person name="Klenk H.-P."/>
        </authorList>
    </citation>
    <scope>NUCLEOTIDE SEQUENCE</scope>
    <source>
        <strain evidence="3">DSM 46694</strain>
    </source>
</reference>
<evidence type="ECO:0000259" key="2">
    <source>
        <dbReference type="PROSITE" id="PS51819"/>
    </source>
</evidence>
<dbReference type="GO" id="GO:0046872">
    <property type="term" value="F:metal ion binding"/>
    <property type="evidence" value="ECO:0007669"/>
    <property type="project" value="UniProtKB-KW"/>
</dbReference>
<dbReference type="EMBL" id="JAMZEB010000002">
    <property type="protein sequence ID" value="MCP2363680.1"/>
    <property type="molecule type" value="Genomic_DNA"/>
</dbReference>
<keyword evidence="1" id="KW-0479">Metal-binding</keyword>
<evidence type="ECO:0000256" key="1">
    <source>
        <dbReference type="ARBA" id="ARBA00022723"/>
    </source>
</evidence>
<dbReference type="RefSeq" id="WP_253755464.1">
    <property type="nucleotide sequence ID" value="NZ_BAABKA010000006.1"/>
</dbReference>
<comment type="caution">
    <text evidence="3">The sequence shown here is derived from an EMBL/GenBank/DDBJ whole genome shotgun (WGS) entry which is preliminary data.</text>
</comment>
<dbReference type="PANTHER" id="PTHR43048:SF3">
    <property type="entry name" value="METHYLMALONYL-COA EPIMERASE, MITOCHONDRIAL"/>
    <property type="match status" value="1"/>
</dbReference>
<dbReference type="InterPro" id="IPR029068">
    <property type="entry name" value="Glyas_Bleomycin-R_OHBP_Dase"/>
</dbReference>
<protein>
    <submittedName>
        <fullName evidence="3">Catechol 2,3-dioxygenase-like lactoylglutathione lyase family enzyme</fullName>
    </submittedName>
</protein>
<evidence type="ECO:0000313" key="4">
    <source>
        <dbReference type="Proteomes" id="UP001139648"/>
    </source>
</evidence>
<sequence>MIPLFRQLHHVCVVVADLDRAVAYYESVGIGPWFDYPKGGAYAEYDVPNAEASAAMRYKCADLDNVQLQLCEPSELDSPQRRFLDEFGEGVYHLGFETPDLARAEELGRGAGLGIVARGRRADGSGFCYFDTRAGAGVTLEVRKTQV</sequence>
<accession>A0A9X2GTL0</accession>
<dbReference type="Proteomes" id="UP001139648">
    <property type="component" value="Unassembled WGS sequence"/>
</dbReference>
<gene>
    <name evidence="3" type="ORF">HD597_010700</name>
</gene>
<dbReference type="InterPro" id="IPR051785">
    <property type="entry name" value="MMCE/EMCE_epimerase"/>
</dbReference>
<dbReference type="AlphaFoldDB" id="A0A9X2GTL0"/>
<dbReference type="InterPro" id="IPR037523">
    <property type="entry name" value="VOC_core"/>
</dbReference>
<feature type="domain" description="VOC" evidence="2">
    <location>
        <begin position="7"/>
        <end position="145"/>
    </location>
</feature>
<name>A0A9X2GTL0_9ACTN</name>
<dbReference type="GO" id="GO:0016829">
    <property type="term" value="F:lyase activity"/>
    <property type="evidence" value="ECO:0007669"/>
    <property type="project" value="UniProtKB-KW"/>
</dbReference>